<gene>
    <name evidence="1" type="ORF">DWG14_08455</name>
</gene>
<reference evidence="1 2" key="1">
    <citation type="submission" date="2018-09" db="EMBL/GenBank/DDBJ databases">
        <title>Production of Trimethoprim by Streptomyces sp. 3E-1.</title>
        <authorList>
            <person name="Kang H.J."/>
            <person name="Kim S.B."/>
        </authorList>
    </citation>
    <scope>NUCLEOTIDE SEQUENCE [LARGE SCALE GENOMIC DNA]</scope>
    <source>
        <strain evidence="1 2">3E-1</strain>
    </source>
</reference>
<accession>A0AAI8L9S2</accession>
<dbReference type="GeneID" id="91287223"/>
<dbReference type="AlphaFoldDB" id="A0AAI8L9S2"/>
<name>A0AAI8L9S2_9ACTN</name>
<dbReference type="KEGG" id="sge:DWG14_08455"/>
<evidence type="ECO:0000313" key="1">
    <source>
        <dbReference type="EMBL" id="AYC44146.1"/>
    </source>
</evidence>
<evidence type="ECO:0000313" key="2">
    <source>
        <dbReference type="Proteomes" id="UP000265765"/>
    </source>
</evidence>
<proteinExistence type="predicted"/>
<dbReference type="RefSeq" id="WP_120054158.1">
    <property type="nucleotide sequence ID" value="NZ_CP032427.1"/>
</dbReference>
<organism evidence="1 2">
    <name type="scientific">Streptomyces griseorubiginosus</name>
    <dbReference type="NCBI Taxonomy" id="67304"/>
    <lineage>
        <taxon>Bacteria</taxon>
        <taxon>Bacillati</taxon>
        <taxon>Actinomycetota</taxon>
        <taxon>Actinomycetes</taxon>
        <taxon>Kitasatosporales</taxon>
        <taxon>Streptomycetaceae</taxon>
        <taxon>Streptomyces</taxon>
    </lineage>
</organism>
<sequence length="165" mass="18528">MKNVADLTREHWQGQRAEGGFHIYHQKMPIVATTLELLREHGPAGPAFWRFGREDRQNLWEAIGNPRRDAALARRAEEGRRRLAQQAAERAAQRPACADCGAKFTDDRWKTSVAVDWGGGDSHPHLCDDCKRVFYALLRCFWTGFHAGRGVSDEADGVCVAGELI</sequence>
<protein>
    <submittedName>
        <fullName evidence="1">Uncharacterized protein</fullName>
    </submittedName>
</protein>
<dbReference type="EMBL" id="CP032427">
    <property type="protein sequence ID" value="AYC44146.1"/>
    <property type="molecule type" value="Genomic_DNA"/>
</dbReference>
<dbReference type="Proteomes" id="UP000265765">
    <property type="component" value="Chromosome"/>
</dbReference>